<evidence type="ECO:0000313" key="3">
    <source>
        <dbReference type="Proteomes" id="UP001223978"/>
    </source>
</evidence>
<keyword evidence="3" id="KW-1185">Reference proteome</keyword>
<reference evidence="2 3" key="1">
    <citation type="submission" date="2023-05" db="EMBL/GenBank/DDBJ databases">
        <title>Draft genome sequence of Streptomyces sp. B-S-A6 isolated from a cave soil in Thailand.</title>
        <authorList>
            <person name="Chamroensaksri N."/>
            <person name="Muangham S."/>
        </authorList>
    </citation>
    <scope>NUCLEOTIDE SEQUENCE [LARGE SCALE GENOMIC DNA]</scope>
    <source>
        <strain evidence="2 3">B-S-A6</strain>
    </source>
</reference>
<dbReference type="Pfam" id="PF04149">
    <property type="entry name" value="DUF397"/>
    <property type="match status" value="1"/>
</dbReference>
<sequence length="61" mass="6955">MAETPNWRTSSYTHTDSCVEVADNDPRRVRIRDTKTRTRGEVTVPPVAWQTFVEFCKAALG</sequence>
<comment type="caution">
    <text evidence="2">The sequence shown here is derived from an EMBL/GenBank/DDBJ whole genome shotgun (WGS) entry which is preliminary data.</text>
</comment>
<dbReference type="EMBL" id="JASCIQ010000002">
    <property type="protein sequence ID" value="MDI3402585.1"/>
    <property type="molecule type" value="Genomic_DNA"/>
</dbReference>
<proteinExistence type="predicted"/>
<feature type="domain" description="DUF397" evidence="1">
    <location>
        <begin position="6"/>
        <end position="55"/>
    </location>
</feature>
<evidence type="ECO:0000259" key="1">
    <source>
        <dbReference type="Pfam" id="PF04149"/>
    </source>
</evidence>
<protein>
    <submittedName>
        <fullName evidence="2">DUF397 domain-containing protein</fullName>
    </submittedName>
</protein>
<accession>A0ABT6S3I9</accession>
<evidence type="ECO:0000313" key="2">
    <source>
        <dbReference type="EMBL" id="MDI3402585.1"/>
    </source>
</evidence>
<dbReference type="InterPro" id="IPR007278">
    <property type="entry name" value="DUF397"/>
</dbReference>
<organism evidence="2 3">
    <name type="scientific">Streptomyces cavernicola</name>
    <dbReference type="NCBI Taxonomy" id="3043613"/>
    <lineage>
        <taxon>Bacteria</taxon>
        <taxon>Bacillati</taxon>
        <taxon>Actinomycetota</taxon>
        <taxon>Actinomycetes</taxon>
        <taxon>Kitasatosporales</taxon>
        <taxon>Streptomycetaceae</taxon>
        <taxon>Streptomyces</taxon>
    </lineage>
</organism>
<dbReference type="RefSeq" id="WP_282540551.1">
    <property type="nucleotide sequence ID" value="NZ_JASCIQ010000002.1"/>
</dbReference>
<dbReference type="Proteomes" id="UP001223978">
    <property type="component" value="Unassembled WGS sequence"/>
</dbReference>
<name>A0ABT6S3I9_9ACTN</name>
<gene>
    <name evidence="2" type="ORF">QIS96_01870</name>
</gene>